<dbReference type="InterPro" id="IPR000210">
    <property type="entry name" value="BTB/POZ_dom"/>
</dbReference>
<dbReference type="PANTHER" id="PTHR47843">
    <property type="entry name" value="BTB DOMAIN-CONTAINING PROTEIN-RELATED"/>
    <property type="match status" value="1"/>
</dbReference>
<protein>
    <recommendedName>
        <fullName evidence="1">BTB domain-containing protein</fullName>
    </recommendedName>
</protein>
<dbReference type="InterPro" id="IPR011333">
    <property type="entry name" value="SKP1/BTB/POZ_sf"/>
</dbReference>
<feature type="domain" description="BTB" evidence="1">
    <location>
        <begin position="22"/>
        <end position="93"/>
    </location>
</feature>
<gene>
    <name evidence="2" type="ORF">CC86DRAFT_405708</name>
</gene>
<evidence type="ECO:0000313" key="3">
    <source>
        <dbReference type="Proteomes" id="UP000799424"/>
    </source>
</evidence>
<dbReference type="AlphaFoldDB" id="A0A6A7A4B8"/>
<dbReference type="CDD" id="cd18186">
    <property type="entry name" value="BTB_POZ_ZBTB_KLHL-like"/>
    <property type="match status" value="1"/>
</dbReference>
<evidence type="ECO:0000259" key="1">
    <source>
        <dbReference type="PROSITE" id="PS50097"/>
    </source>
</evidence>
<dbReference type="Pfam" id="PF00651">
    <property type="entry name" value="BTB"/>
    <property type="match status" value="1"/>
</dbReference>
<dbReference type="Gene3D" id="3.30.710.10">
    <property type="entry name" value="Potassium Channel Kv1.1, Chain A"/>
    <property type="match status" value="1"/>
</dbReference>
<evidence type="ECO:0000313" key="2">
    <source>
        <dbReference type="EMBL" id="KAF2827589.1"/>
    </source>
</evidence>
<dbReference type="PROSITE" id="PS50097">
    <property type="entry name" value="BTB"/>
    <property type="match status" value="1"/>
</dbReference>
<keyword evidence="3" id="KW-1185">Reference proteome</keyword>
<dbReference type="PANTHER" id="PTHR47843:SF2">
    <property type="entry name" value="BTB DOMAIN-CONTAINING PROTEIN"/>
    <property type="match status" value="1"/>
</dbReference>
<organism evidence="2 3">
    <name type="scientific">Ophiobolus disseminans</name>
    <dbReference type="NCBI Taxonomy" id="1469910"/>
    <lineage>
        <taxon>Eukaryota</taxon>
        <taxon>Fungi</taxon>
        <taxon>Dikarya</taxon>
        <taxon>Ascomycota</taxon>
        <taxon>Pezizomycotina</taxon>
        <taxon>Dothideomycetes</taxon>
        <taxon>Pleosporomycetidae</taxon>
        <taxon>Pleosporales</taxon>
        <taxon>Pleosporineae</taxon>
        <taxon>Phaeosphaeriaceae</taxon>
        <taxon>Ophiobolus</taxon>
    </lineage>
</organism>
<sequence length="239" mass="26829">MTNLTHSVRICISKGISFDAPSMLTVRVGKGPKPKEFIVHESFLTSHSEFFRRAMNGKWAETESRIVKLPKDNPRTFAVYLNFIYTGRLTTMRKTQEELSAVDCDTFIRHIESEYQEIFELYVLAEKLQDVSAKDAALTAAIDVTQMESSDGKWRIPSFDTCNNVYEGTPEGSPARRLITDMCSGLPMAGIVLYIRAKSVHKDFVNDLTTALDKTRPVKRGHGGNVAVRNGVKAYLEEA</sequence>
<proteinExistence type="predicted"/>
<reference evidence="2" key="1">
    <citation type="journal article" date="2020" name="Stud. Mycol.">
        <title>101 Dothideomycetes genomes: a test case for predicting lifestyles and emergence of pathogens.</title>
        <authorList>
            <person name="Haridas S."/>
            <person name="Albert R."/>
            <person name="Binder M."/>
            <person name="Bloem J."/>
            <person name="Labutti K."/>
            <person name="Salamov A."/>
            <person name="Andreopoulos B."/>
            <person name="Baker S."/>
            <person name="Barry K."/>
            <person name="Bills G."/>
            <person name="Bluhm B."/>
            <person name="Cannon C."/>
            <person name="Castanera R."/>
            <person name="Culley D."/>
            <person name="Daum C."/>
            <person name="Ezra D."/>
            <person name="Gonzalez J."/>
            <person name="Henrissat B."/>
            <person name="Kuo A."/>
            <person name="Liang C."/>
            <person name="Lipzen A."/>
            <person name="Lutzoni F."/>
            <person name="Magnuson J."/>
            <person name="Mondo S."/>
            <person name="Nolan M."/>
            <person name="Ohm R."/>
            <person name="Pangilinan J."/>
            <person name="Park H.-J."/>
            <person name="Ramirez L."/>
            <person name="Alfaro M."/>
            <person name="Sun H."/>
            <person name="Tritt A."/>
            <person name="Yoshinaga Y."/>
            <person name="Zwiers L.-H."/>
            <person name="Turgeon B."/>
            <person name="Goodwin S."/>
            <person name="Spatafora J."/>
            <person name="Crous P."/>
            <person name="Grigoriev I."/>
        </authorList>
    </citation>
    <scope>NUCLEOTIDE SEQUENCE</scope>
    <source>
        <strain evidence="2">CBS 113818</strain>
    </source>
</reference>
<dbReference type="Proteomes" id="UP000799424">
    <property type="component" value="Unassembled WGS sequence"/>
</dbReference>
<accession>A0A6A7A4B8</accession>
<dbReference type="OrthoDB" id="1022638at2759"/>
<name>A0A6A7A4B8_9PLEO</name>
<dbReference type="SMART" id="SM00225">
    <property type="entry name" value="BTB"/>
    <property type="match status" value="1"/>
</dbReference>
<dbReference type="SUPFAM" id="SSF54695">
    <property type="entry name" value="POZ domain"/>
    <property type="match status" value="1"/>
</dbReference>
<dbReference type="EMBL" id="MU006224">
    <property type="protein sequence ID" value="KAF2827589.1"/>
    <property type="molecule type" value="Genomic_DNA"/>
</dbReference>